<evidence type="ECO:0000313" key="1">
    <source>
        <dbReference type="EMBL" id="KAK8581107.1"/>
    </source>
</evidence>
<accession>A0ABR2FJU7</accession>
<dbReference type="Proteomes" id="UP001472677">
    <property type="component" value="Unassembled WGS sequence"/>
</dbReference>
<protein>
    <submittedName>
        <fullName evidence="1">Uncharacterized protein</fullName>
    </submittedName>
</protein>
<proteinExistence type="predicted"/>
<evidence type="ECO:0000313" key="2">
    <source>
        <dbReference type="Proteomes" id="UP001472677"/>
    </source>
</evidence>
<dbReference type="EMBL" id="JBBPBM010000006">
    <property type="protein sequence ID" value="KAK8581107.1"/>
    <property type="molecule type" value="Genomic_DNA"/>
</dbReference>
<gene>
    <name evidence="1" type="ORF">V6N12_071349</name>
</gene>
<sequence>MLQMSAQEFPANLTMMDLQESAGQGYSIWSPLGFPAKEELRPRLNRDPVCDPTCRLKMGDVVELTPAIPDKYFTEYREEIQRMYNRGLPVSIAGASDNSSMVALPQELDPVLIISL</sequence>
<reference evidence="1 2" key="1">
    <citation type="journal article" date="2024" name="G3 (Bethesda)">
        <title>Genome assembly of Hibiscus sabdariffa L. provides insights into metabolisms of medicinal natural products.</title>
        <authorList>
            <person name="Kim T."/>
        </authorList>
    </citation>
    <scope>NUCLEOTIDE SEQUENCE [LARGE SCALE GENOMIC DNA]</scope>
    <source>
        <strain evidence="1">TK-2024</strain>
        <tissue evidence="1">Old leaves</tissue>
    </source>
</reference>
<name>A0ABR2FJU7_9ROSI</name>
<keyword evidence="2" id="KW-1185">Reference proteome</keyword>
<organism evidence="1 2">
    <name type="scientific">Hibiscus sabdariffa</name>
    <name type="common">roselle</name>
    <dbReference type="NCBI Taxonomy" id="183260"/>
    <lineage>
        <taxon>Eukaryota</taxon>
        <taxon>Viridiplantae</taxon>
        <taxon>Streptophyta</taxon>
        <taxon>Embryophyta</taxon>
        <taxon>Tracheophyta</taxon>
        <taxon>Spermatophyta</taxon>
        <taxon>Magnoliopsida</taxon>
        <taxon>eudicotyledons</taxon>
        <taxon>Gunneridae</taxon>
        <taxon>Pentapetalae</taxon>
        <taxon>rosids</taxon>
        <taxon>malvids</taxon>
        <taxon>Malvales</taxon>
        <taxon>Malvaceae</taxon>
        <taxon>Malvoideae</taxon>
        <taxon>Hibiscus</taxon>
    </lineage>
</organism>
<comment type="caution">
    <text evidence="1">The sequence shown here is derived from an EMBL/GenBank/DDBJ whole genome shotgun (WGS) entry which is preliminary data.</text>
</comment>